<feature type="region of interest" description="Disordered" evidence="1">
    <location>
        <begin position="336"/>
        <end position="361"/>
    </location>
</feature>
<feature type="compositionally biased region" description="Polar residues" evidence="1">
    <location>
        <begin position="351"/>
        <end position="361"/>
    </location>
</feature>
<feature type="non-terminal residue" evidence="3">
    <location>
        <position position="1"/>
    </location>
</feature>
<organism evidence="3 4">
    <name type="scientific">Rotaria magnacalcarata</name>
    <dbReference type="NCBI Taxonomy" id="392030"/>
    <lineage>
        <taxon>Eukaryota</taxon>
        <taxon>Metazoa</taxon>
        <taxon>Spiralia</taxon>
        <taxon>Gnathifera</taxon>
        <taxon>Rotifera</taxon>
        <taxon>Eurotatoria</taxon>
        <taxon>Bdelloidea</taxon>
        <taxon>Philodinida</taxon>
        <taxon>Philodinidae</taxon>
        <taxon>Rotaria</taxon>
    </lineage>
</organism>
<accession>A0A8S3D5H9</accession>
<dbReference type="InterPro" id="IPR058912">
    <property type="entry name" value="HTH_animal"/>
</dbReference>
<dbReference type="AlphaFoldDB" id="A0A8S3D5H9"/>
<evidence type="ECO:0000256" key="1">
    <source>
        <dbReference type="SAM" id="MobiDB-lite"/>
    </source>
</evidence>
<name>A0A8S3D5H9_9BILA</name>
<proteinExistence type="predicted"/>
<reference evidence="3" key="1">
    <citation type="submission" date="2021-02" db="EMBL/GenBank/DDBJ databases">
        <authorList>
            <person name="Nowell W R."/>
        </authorList>
    </citation>
    <scope>NUCLEOTIDE SEQUENCE</scope>
</reference>
<protein>
    <recommendedName>
        <fullName evidence="2">Helix-turn-helix domain-containing protein</fullName>
    </recommendedName>
</protein>
<feature type="domain" description="Helix-turn-helix" evidence="2">
    <location>
        <begin position="153"/>
        <end position="211"/>
    </location>
</feature>
<dbReference type="PANTHER" id="PTHR21301:SF10">
    <property type="entry name" value="REVERSE TRANSCRIPTASE DOMAIN-CONTAINING PROTEIN"/>
    <property type="match status" value="1"/>
</dbReference>
<dbReference type="Pfam" id="PF26215">
    <property type="entry name" value="HTH_animal"/>
    <property type="match status" value="1"/>
</dbReference>
<comment type="caution">
    <text evidence="3">The sequence shown here is derived from an EMBL/GenBank/DDBJ whole genome shotgun (WGS) entry which is preliminary data.</text>
</comment>
<evidence type="ECO:0000259" key="2">
    <source>
        <dbReference type="Pfam" id="PF26215"/>
    </source>
</evidence>
<gene>
    <name evidence="3" type="ORF">BYL167_LOCUS53917</name>
</gene>
<sequence length="361" mass="42230">RVNTFVDGANLISRLQTYAAHGHLKSSTFFCAFDINNLYTMLPQDESIRILGDFIRRYVGERVKYVSVTTIQKLAEIVLKENVFVHNNKFYRQIVGGAMGSPFTLTLANIFMWDWEKRWIRRQNSKNEIYGRNQQGHLHTCVYHKPSAEPDVVPFISDHPRYTFPNIIQTALVRAIRYSSTFEAFNNERRTIRLMLLYNGYPSAYIDKQFRNIFNNYLSPYTILPFLKNEEDFFRLRDEYMKKPTPQHSQVEARIAQFNEPTEEPPIETTTPMIPMIKAKSKKSKLQDAIIIHYTHEQRFATMKKDNHEIFRGAFKCLGIEALRLIVGHRNSPNSARELIRKRPNPLKPPTEQQGPRLSNA</sequence>
<evidence type="ECO:0000313" key="4">
    <source>
        <dbReference type="Proteomes" id="UP000681967"/>
    </source>
</evidence>
<evidence type="ECO:0000313" key="3">
    <source>
        <dbReference type="EMBL" id="CAF4949338.1"/>
    </source>
</evidence>
<dbReference type="PANTHER" id="PTHR21301">
    <property type="entry name" value="REVERSE TRANSCRIPTASE"/>
    <property type="match status" value="1"/>
</dbReference>
<dbReference type="EMBL" id="CAJOBH010184911">
    <property type="protein sequence ID" value="CAF4949338.1"/>
    <property type="molecule type" value="Genomic_DNA"/>
</dbReference>
<dbReference type="Proteomes" id="UP000681967">
    <property type="component" value="Unassembled WGS sequence"/>
</dbReference>